<protein>
    <submittedName>
        <fullName evidence="7">Putative integral membrane protein</fullName>
    </submittedName>
</protein>
<evidence type="ECO:0000259" key="6">
    <source>
        <dbReference type="Pfam" id="PF00892"/>
    </source>
</evidence>
<feature type="transmembrane region" description="Helical" evidence="5">
    <location>
        <begin position="219"/>
        <end position="238"/>
    </location>
</feature>
<comment type="subcellular location">
    <subcellularLocation>
        <location evidence="1">Membrane</location>
        <topology evidence="1">Multi-pass membrane protein</topology>
    </subcellularLocation>
</comment>
<dbReference type="SUPFAM" id="SSF103481">
    <property type="entry name" value="Multidrug resistance efflux transporter EmrE"/>
    <property type="match status" value="2"/>
</dbReference>
<dbReference type="PANTHER" id="PTHR22911">
    <property type="entry name" value="ACYL-MALONYL CONDENSING ENZYME-RELATED"/>
    <property type="match status" value="1"/>
</dbReference>
<evidence type="ECO:0000256" key="4">
    <source>
        <dbReference type="ARBA" id="ARBA00023136"/>
    </source>
</evidence>
<dbReference type="AlphaFoldDB" id="A0A1W1BPT0"/>
<feature type="transmembrane region" description="Helical" evidence="5">
    <location>
        <begin position="275"/>
        <end position="293"/>
    </location>
</feature>
<feature type="transmembrane region" description="Helical" evidence="5">
    <location>
        <begin position="177"/>
        <end position="199"/>
    </location>
</feature>
<feature type="transmembrane region" description="Helical" evidence="5">
    <location>
        <begin position="66"/>
        <end position="90"/>
    </location>
</feature>
<name>A0A1W1BPT0_9ZZZZ</name>
<evidence type="ECO:0000256" key="2">
    <source>
        <dbReference type="ARBA" id="ARBA00022692"/>
    </source>
</evidence>
<keyword evidence="3 5" id="KW-1133">Transmembrane helix</keyword>
<dbReference type="GO" id="GO:0016020">
    <property type="term" value="C:membrane"/>
    <property type="evidence" value="ECO:0007669"/>
    <property type="project" value="UniProtKB-SubCell"/>
</dbReference>
<accession>A0A1W1BPT0</accession>
<organism evidence="7">
    <name type="scientific">hydrothermal vent metagenome</name>
    <dbReference type="NCBI Taxonomy" id="652676"/>
    <lineage>
        <taxon>unclassified sequences</taxon>
        <taxon>metagenomes</taxon>
        <taxon>ecological metagenomes</taxon>
    </lineage>
</organism>
<keyword evidence="4 5" id="KW-0472">Membrane</keyword>
<dbReference type="EMBL" id="FPHK01000016">
    <property type="protein sequence ID" value="SFV55496.1"/>
    <property type="molecule type" value="Genomic_DNA"/>
</dbReference>
<feature type="domain" description="EamA" evidence="6">
    <location>
        <begin position="7"/>
        <end position="137"/>
    </location>
</feature>
<feature type="transmembrane region" description="Helical" evidence="5">
    <location>
        <begin position="96"/>
        <end position="114"/>
    </location>
</feature>
<feature type="transmembrane region" description="Helical" evidence="5">
    <location>
        <begin position="33"/>
        <end position="54"/>
    </location>
</feature>
<evidence type="ECO:0000256" key="5">
    <source>
        <dbReference type="SAM" id="Phobius"/>
    </source>
</evidence>
<dbReference type="InterPro" id="IPR000620">
    <property type="entry name" value="EamA_dom"/>
</dbReference>
<proteinExistence type="predicted"/>
<reference evidence="7" key="1">
    <citation type="submission" date="2016-10" db="EMBL/GenBank/DDBJ databases">
        <authorList>
            <person name="de Groot N.N."/>
        </authorList>
    </citation>
    <scope>NUCLEOTIDE SEQUENCE</scope>
</reference>
<feature type="transmembrane region" description="Helical" evidence="5">
    <location>
        <begin position="123"/>
        <end position="140"/>
    </location>
</feature>
<feature type="transmembrane region" description="Helical" evidence="5">
    <location>
        <begin position="250"/>
        <end position="269"/>
    </location>
</feature>
<keyword evidence="2 5" id="KW-0812">Transmembrane</keyword>
<dbReference type="InterPro" id="IPR037185">
    <property type="entry name" value="EmrE-like"/>
</dbReference>
<evidence type="ECO:0000256" key="1">
    <source>
        <dbReference type="ARBA" id="ARBA00004141"/>
    </source>
</evidence>
<feature type="transmembrane region" description="Helical" evidence="5">
    <location>
        <begin position="146"/>
        <end position="165"/>
    </location>
</feature>
<evidence type="ECO:0000256" key="3">
    <source>
        <dbReference type="ARBA" id="ARBA00022989"/>
    </source>
</evidence>
<gene>
    <name evidence="7" type="ORF">MNB_SM-6-1555</name>
</gene>
<evidence type="ECO:0000313" key="7">
    <source>
        <dbReference type="EMBL" id="SFV55496.1"/>
    </source>
</evidence>
<dbReference type="PANTHER" id="PTHR22911:SF6">
    <property type="entry name" value="SOLUTE CARRIER FAMILY 35 MEMBER G1"/>
    <property type="match status" value="1"/>
</dbReference>
<dbReference type="Pfam" id="PF00892">
    <property type="entry name" value="EamA"/>
    <property type="match status" value="1"/>
</dbReference>
<sequence length="294" mass="32372">MLRKTDSGIFFMLGSALISAFNGAITKMLSEDISALEIVFFRNFIGIFIILYALKHTPPKLTGGKIHLLFTRGFFGFMAMILFFYTITVIPLGEAITLNKTSPFFVTILAFFLLRERLELRTLFALFVGFTGVILIVKPFGLTFSYAHFLGILGGFFAAAAYTTIKKIKDIYDSRVIVLSFVGVGTLMPALLFVLAPFINAPHALAFLFPKFILPDRMSVWLLIGVMALISTLSQWLLTKAYSAKNLSIVGVISYTNIPFAIGFGTLLGDTFPDMMTFAGIGLIIFGGILVSTK</sequence>